<dbReference type="GeneID" id="25265723"/>
<dbReference type="HOGENOM" id="CLU_1094922_0_0_1"/>
<evidence type="ECO:0000313" key="1">
    <source>
        <dbReference type="EMBL" id="KDN38937.1"/>
    </source>
</evidence>
<proteinExistence type="predicted"/>
<sequence>MLLIVVVPQQQSIVMYMERHVLLHEIYVELPVHGFDLLSSGSNGSFDSVQMLRISIVVSRNGGKSTINTVFFDLCCHEIQGRQIDKVFPFKSDLAKQAGRLRLWWCNVARDNIRSLEHLHLSEISVARATPKHAVIVTVTACAQPVALVASRAAAPPKLVGRLAVASDTRIAALSITGRAGVFDTVIGQLIVAADLALRVMDHLDGCGGSAPLEEAVLLLPSLTEPMRFQLVEWLSMVTIDLTRASLSLVLKLT</sequence>
<dbReference type="Proteomes" id="UP000027361">
    <property type="component" value="Unassembled WGS sequence"/>
</dbReference>
<dbReference type="InParanoid" id="A0A066VB29"/>
<dbReference type="EMBL" id="JMSN01000111">
    <property type="protein sequence ID" value="KDN38937.1"/>
    <property type="molecule type" value="Genomic_DNA"/>
</dbReference>
<accession>A0A066VB29</accession>
<evidence type="ECO:0000313" key="2">
    <source>
        <dbReference type="Proteomes" id="UP000027361"/>
    </source>
</evidence>
<reference evidence="1 2" key="1">
    <citation type="submission" date="2014-05" db="EMBL/GenBank/DDBJ databases">
        <title>Draft genome sequence of a rare smut relative, Tilletiaria anomala UBC 951.</title>
        <authorList>
            <consortium name="DOE Joint Genome Institute"/>
            <person name="Toome M."/>
            <person name="Kuo A."/>
            <person name="Henrissat B."/>
            <person name="Lipzen A."/>
            <person name="Tritt A."/>
            <person name="Yoshinaga Y."/>
            <person name="Zane M."/>
            <person name="Barry K."/>
            <person name="Grigoriev I.V."/>
            <person name="Spatafora J.W."/>
            <person name="Aimea M.C."/>
        </authorList>
    </citation>
    <scope>NUCLEOTIDE SEQUENCE [LARGE SCALE GENOMIC DNA]</scope>
    <source>
        <strain evidence="1 2">UBC 951</strain>
    </source>
</reference>
<protein>
    <submittedName>
        <fullName evidence="1">Uncharacterized protein</fullName>
    </submittedName>
</protein>
<keyword evidence="2" id="KW-1185">Reference proteome</keyword>
<dbReference type="RefSeq" id="XP_013240872.1">
    <property type="nucleotide sequence ID" value="XM_013385418.1"/>
</dbReference>
<comment type="caution">
    <text evidence="1">The sequence shown here is derived from an EMBL/GenBank/DDBJ whole genome shotgun (WGS) entry which is preliminary data.</text>
</comment>
<organism evidence="1 2">
    <name type="scientific">Tilletiaria anomala (strain ATCC 24038 / CBS 436.72 / UBC 951)</name>
    <dbReference type="NCBI Taxonomy" id="1037660"/>
    <lineage>
        <taxon>Eukaryota</taxon>
        <taxon>Fungi</taxon>
        <taxon>Dikarya</taxon>
        <taxon>Basidiomycota</taxon>
        <taxon>Ustilaginomycotina</taxon>
        <taxon>Exobasidiomycetes</taxon>
        <taxon>Georgefischeriales</taxon>
        <taxon>Tilletiariaceae</taxon>
        <taxon>Tilletiaria</taxon>
    </lineage>
</organism>
<name>A0A066VB29_TILAU</name>
<gene>
    <name evidence="1" type="ORF">K437DRAFT_264682</name>
</gene>
<dbReference type="AlphaFoldDB" id="A0A066VB29"/>